<gene>
    <name evidence="1" type="ORF">DWY99_02630</name>
</gene>
<reference evidence="1 2" key="1">
    <citation type="submission" date="2018-08" db="EMBL/GenBank/DDBJ databases">
        <title>A genome reference for cultivated species of the human gut microbiota.</title>
        <authorList>
            <person name="Zou Y."/>
            <person name="Xue W."/>
            <person name="Luo G."/>
        </authorList>
    </citation>
    <scope>NUCLEOTIDE SEQUENCE [LARGE SCALE GENOMIC DNA]</scope>
    <source>
        <strain evidence="1 2">AF28-26</strain>
    </source>
</reference>
<evidence type="ECO:0000313" key="1">
    <source>
        <dbReference type="EMBL" id="RGQ43703.1"/>
    </source>
</evidence>
<comment type="caution">
    <text evidence="1">The sequence shown here is derived from an EMBL/GenBank/DDBJ whole genome shotgun (WGS) entry which is preliminary data.</text>
</comment>
<dbReference type="EMBL" id="QRTC01000005">
    <property type="protein sequence ID" value="RGQ43703.1"/>
    <property type="molecule type" value="Genomic_DNA"/>
</dbReference>
<name>A0A412B077_9FIRM</name>
<evidence type="ECO:0000313" key="2">
    <source>
        <dbReference type="Proteomes" id="UP000284751"/>
    </source>
</evidence>
<organism evidence="1 2">
    <name type="scientific">[Clostridium] leptum</name>
    <dbReference type="NCBI Taxonomy" id="1535"/>
    <lineage>
        <taxon>Bacteria</taxon>
        <taxon>Bacillati</taxon>
        <taxon>Bacillota</taxon>
        <taxon>Clostridia</taxon>
        <taxon>Eubacteriales</taxon>
        <taxon>Oscillospiraceae</taxon>
        <taxon>Oscillospiraceae incertae sedis</taxon>
    </lineage>
</organism>
<sequence>MTILKREDLVPRIDFFQNSGIWTGSIEFPDCRPLEDEFRYRLEPIEDKVKGSVWHGPHCYSYCKERNEIPSEAEFSINEDGMQELFVWLETSYESMKSSRRGLSQTR</sequence>
<protein>
    <submittedName>
        <fullName evidence="1">Uncharacterized protein</fullName>
    </submittedName>
</protein>
<dbReference type="AlphaFoldDB" id="A0A412B077"/>
<dbReference type="Proteomes" id="UP000284751">
    <property type="component" value="Unassembled WGS sequence"/>
</dbReference>
<accession>A0A412B077</accession>
<proteinExistence type="predicted"/>